<dbReference type="OrthoDB" id="2168541at2"/>
<reference evidence="1 2" key="1">
    <citation type="submission" date="2013-08" db="EMBL/GenBank/DDBJ databases">
        <authorList>
            <person name="Huang J."/>
            <person name="Wang G."/>
        </authorList>
    </citation>
    <scope>NUCLEOTIDE SEQUENCE [LARGE SCALE GENOMIC DNA]</scope>
    <source>
        <strain evidence="1 2">JSM 072002</strain>
    </source>
</reference>
<dbReference type="Proteomes" id="UP000030401">
    <property type="component" value="Unassembled WGS sequence"/>
</dbReference>
<organism evidence="1 2">
    <name type="scientific">Pontibacillus litoralis JSM 072002</name>
    <dbReference type="NCBI Taxonomy" id="1385512"/>
    <lineage>
        <taxon>Bacteria</taxon>
        <taxon>Bacillati</taxon>
        <taxon>Bacillota</taxon>
        <taxon>Bacilli</taxon>
        <taxon>Bacillales</taxon>
        <taxon>Bacillaceae</taxon>
        <taxon>Pontibacillus</taxon>
    </lineage>
</organism>
<dbReference type="RefSeq" id="WP_036833814.1">
    <property type="nucleotide sequence ID" value="NZ_AVPG01000009.1"/>
</dbReference>
<accession>A0A0A5G4W8</accession>
<evidence type="ECO:0000313" key="2">
    <source>
        <dbReference type="Proteomes" id="UP000030401"/>
    </source>
</evidence>
<protein>
    <recommendedName>
        <fullName evidence="3">Lipoprotein</fullName>
    </recommendedName>
</protein>
<proteinExistence type="predicted"/>
<name>A0A0A5G4W8_9BACI</name>
<gene>
    <name evidence="1" type="ORF">N784_02545</name>
</gene>
<dbReference type="EMBL" id="AVPG01000009">
    <property type="protein sequence ID" value="KGX87079.1"/>
    <property type="molecule type" value="Genomic_DNA"/>
</dbReference>
<dbReference type="AlphaFoldDB" id="A0A0A5G4W8"/>
<evidence type="ECO:0008006" key="3">
    <source>
        <dbReference type="Google" id="ProtNLM"/>
    </source>
</evidence>
<comment type="caution">
    <text evidence="1">The sequence shown here is derived from an EMBL/GenBank/DDBJ whole genome shotgun (WGS) entry which is preliminary data.</text>
</comment>
<dbReference type="PROSITE" id="PS51257">
    <property type="entry name" value="PROKAR_LIPOPROTEIN"/>
    <property type="match status" value="1"/>
</dbReference>
<dbReference type="eggNOG" id="ENOG5033AF0">
    <property type="taxonomic scope" value="Bacteria"/>
</dbReference>
<sequence length="115" mass="13616">MKRLFLLMTIMMIVFVGCENQTMEDASKEDSPNQKRTYETKIEELPEYTAVQENINLPTLTPSIVKDNNEKRVIIYHNAEGKEVYKSIYVKKKQLFKIIEYSEGEIYKETLNEER</sequence>
<evidence type="ECO:0000313" key="1">
    <source>
        <dbReference type="EMBL" id="KGX87079.1"/>
    </source>
</evidence>
<keyword evidence="2" id="KW-1185">Reference proteome</keyword>